<evidence type="ECO:0000313" key="2">
    <source>
        <dbReference type="Proteomes" id="UP000058857"/>
    </source>
</evidence>
<dbReference type="Proteomes" id="UP000058857">
    <property type="component" value="Chromosome 1"/>
</dbReference>
<evidence type="ECO:0000313" key="1">
    <source>
        <dbReference type="EMBL" id="ALO26432.1"/>
    </source>
</evidence>
<dbReference type="AlphaFoldDB" id="A0A0S2IS08"/>
<sequence length="72" mass="8721">MELFRERTVDCETMTKIFEYENYSLYILCDSFFDRKYNLNKVQITGRFPNGKIQCQRLFRNSDSYRGGYCGF</sequence>
<accession>A0A0S2IS08</accession>
<name>A0A0S2IS08_LEPBO</name>
<reference evidence="1 2" key="1">
    <citation type="journal article" date="2015" name="PLoS Negl. Trop. Dis.">
        <title>Distribution of Plasmids in Distinct Leptospira Pathogenic Species.</title>
        <authorList>
            <person name="Wang Y."/>
            <person name="Zhuang X."/>
            <person name="Zhong Y."/>
            <person name="Zhang C."/>
            <person name="Zhang Y."/>
            <person name="Zeng L."/>
            <person name="Zhu Y."/>
            <person name="He P."/>
            <person name="Dong K."/>
            <person name="Pal U."/>
            <person name="Guo X."/>
            <person name="Qin J."/>
        </authorList>
    </citation>
    <scope>NUCLEOTIDE SEQUENCE [LARGE SCALE GENOMIC DNA]</scope>
    <source>
        <strain evidence="1 2">56604</strain>
    </source>
</reference>
<dbReference type="EMBL" id="CP012029">
    <property type="protein sequence ID" value="ALO26432.1"/>
    <property type="molecule type" value="Genomic_DNA"/>
</dbReference>
<proteinExistence type="predicted"/>
<gene>
    <name evidence="1" type="ORF">LBBP_02172</name>
</gene>
<protein>
    <submittedName>
        <fullName evidence="1">Uncharacterized protein</fullName>
    </submittedName>
</protein>
<organism evidence="1">
    <name type="scientific">Leptospira borgpetersenii serovar Ballum</name>
    <dbReference type="NCBI Taxonomy" id="280505"/>
    <lineage>
        <taxon>Bacteria</taxon>
        <taxon>Pseudomonadati</taxon>
        <taxon>Spirochaetota</taxon>
        <taxon>Spirochaetia</taxon>
        <taxon>Leptospirales</taxon>
        <taxon>Leptospiraceae</taxon>
        <taxon>Leptospira</taxon>
    </lineage>
</organism>